<evidence type="ECO:0000313" key="3">
    <source>
        <dbReference type="Proteomes" id="UP000594261"/>
    </source>
</evidence>
<dbReference type="PANTHER" id="PTHR34121:SF1">
    <property type="entry name" value="FILAMIN-A-INTERACTING PROTEIN 1"/>
    <property type="match status" value="1"/>
</dbReference>
<evidence type="ECO:0000313" key="2">
    <source>
        <dbReference type="EnsemblPlants" id="QL10p058683:mrna"/>
    </source>
</evidence>
<name>A0A7N2RCP2_QUELO</name>
<dbReference type="Gramene" id="QL10p058683:mrna">
    <property type="protein sequence ID" value="QL10p058683:mrna"/>
    <property type="gene ID" value="QL10p058683"/>
</dbReference>
<reference evidence="2 3" key="1">
    <citation type="journal article" date="2016" name="G3 (Bethesda)">
        <title>First Draft Assembly and Annotation of the Genome of a California Endemic Oak Quercus lobata Nee (Fagaceae).</title>
        <authorList>
            <person name="Sork V.L."/>
            <person name="Fitz-Gibbon S.T."/>
            <person name="Puiu D."/>
            <person name="Crepeau M."/>
            <person name="Gugger P.F."/>
            <person name="Sherman R."/>
            <person name="Stevens K."/>
            <person name="Langley C.H."/>
            <person name="Pellegrini M."/>
            <person name="Salzberg S.L."/>
        </authorList>
    </citation>
    <scope>NUCLEOTIDE SEQUENCE [LARGE SCALE GENOMIC DNA]</scope>
    <source>
        <strain evidence="2 3">cv. SW786</strain>
    </source>
</reference>
<keyword evidence="1" id="KW-1133">Transmembrane helix</keyword>
<dbReference type="AlphaFoldDB" id="A0A7N2RCP2"/>
<evidence type="ECO:0000256" key="1">
    <source>
        <dbReference type="SAM" id="Phobius"/>
    </source>
</evidence>
<dbReference type="InParanoid" id="A0A7N2RCP2"/>
<keyword evidence="1" id="KW-0812">Transmembrane</keyword>
<organism evidence="2 3">
    <name type="scientific">Quercus lobata</name>
    <name type="common">Valley oak</name>
    <dbReference type="NCBI Taxonomy" id="97700"/>
    <lineage>
        <taxon>Eukaryota</taxon>
        <taxon>Viridiplantae</taxon>
        <taxon>Streptophyta</taxon>
        <taxon>Embryophyta</taxon>
        <taxon>Tracheophyta</taxon>
        <taxon>Spermatophyta</taxon>
        <taxon>Magnoliopsida</taxon>
        <taxon>eudicotyledons</taxon>
        <taxon>Gunneridae</taxon>
        <taxon>Pentapetalae</taxon>
        <taxon>rosids</taxon>
        <taxon>fabids</taxon>
        <taxon>Fagales</taxon>
        <taxon>Fagaceae</taxon>
        <taxon>Quercus</taxon>
    </lineage>
</organism>
<keyword evidence="1" id="KW-0472">Membrane</keyword>
<dbReference type="PANTHER" id="PTHR34121">
    <property type="entry name" value="MYOSIN-11"/>
    <property type="match status" value="1"/>
</dbReference>
<proteinExistence type="predicted"/>
<keyword evidence="3" id="KW-1185">Reference proteome</keyword>
<sequence length="88" mass="9661">MVVILEPMVRRAYYVSNLLSTTGMGYALAYYGMCKILEAPNEEEVPLLLEIYGLCLTGGKEVNNAIISSVCDLAKAFSGYQDEVLVMT</sequence>
<feature type="transmembrane region" description="Helical" evidence="1">
    <location>
        <begin position="12"/>
        <end position="33"/>
    </location>
</feature>
<accession>A0A7N2RCP2</accession>
<dbReference type="EMBL" id="LRBV02000010">
    <property type="status" value="NOT_ANNOTATED_CDS"/>
    <property type="molecule type" value="Genomic_DNA"/>
</dbReference>
<protein>
    <submittedName>
        <fullName evidence="2">Uncharacterized protein</fullName>
    </submittedName>
</protein>
<reference evidence="2" key="2">
    <citation type="submission" date="2021-01" db="UniProtKB">
        <authorList>
            <consortium name="EnsemblPlants"/>
        </authorList>
    </citation>
    <scope>IDENTIFICATION</scope>
</reference>
<dbReference type="Proteomes" id="UP000594261">
    <property type="component" value="Chromosome 10"/>
</dbReference>
<dbReference type="EnsemblPlants" id="QL10p058683:mrna">
    <property type="protein sequence ID" value="QL10p058683:mrna"/>
    <property type="gene ID" value="QL10p058683"/>
</dbReference>